<reference evidence="1" key="1">
    <citation type="submission" date="2021-02" db="EMBL/GenBank/DDBJ databases">
        <authorList>
            <person name="Nowell W R."/>
        </authorList>
    </citation>
    <scope>NUCLEOTIDE SEQUENCE</scope>
</reference>
<comment type="caution">
    <text evidence="1">The sequence shown here is derived from an EMBL/GenBank/DDBJ whole genome shotgun (WGS) entry which is preliminary data.</text>
</comment>
<name>A0A814BIX3_ADIRI</name>
<evidence type="ECO:0000313" key="2">
    <source>
        <dbReference type="Proteomes" id="UP000663828"/>
    </source>
</evidence>
<organism evidence="1 2">
    <name type="scientific">Adineta ricciae</name>
    <name type="common">Rotifer</name>
    <dbReference type="NCBI Taxonomy" id="249248"/>
    <lineage>
        <taxon>Eukaryota</taxon>
        <taxon>Metazoa</taxon>
        <taxon>Spiralia</taxon>
        <taxon>Gnathifera</taxon>
        <taxon>Rotifera</taxon>
        <taxon>Eurotatoria</taxon>
        <taxon>Bdelloidea</taxon>
        <taxon>Adinetida</taxon>
        <taxon>Adinetidae</taxon>
        <taxon>Adineta</taxon>
    </lineage>
</organism>
<dbReference type="AlphaFoldDB" id="A0A814BIX3"/>
<proteinExistence type="predicted"/>
<protein>
    <submittedName>
        <fullName evidence="1">Uncharacterized protein</fullName>
    </submittedName>
</protein>
<sequence length="84" mass="9146">MSNYIVNKVEEKIGMDLNGDGRIGGPGITSHLEQATHIDFNRDGVIGYRPPPGGGLVGQIERATHIDINRDGYIGGRPAHYRPH</sequence>
<keyword evidence="2" id="KW-1185">Reference proteome</keyword>
<dbReference type="Proteomes" id="UP000663828">
    <property type="component" value="Unassembled WGS sequence"/>
</dbReference>
<evidence type="ECO:0000313" key="1">
    <source>
        <dbReference type="EMBL" id="CAF0927530.1"/>
    </source>
</evidence>
<dbReference type="EMBL" id="CAJNOR010000483">
    <property type="protein sequence ID" value="CAF0927530.1"/>
    <property type="molecule type" value="Genomic_DNA"/>
</dbReference>
<accession>A0A814BIX3</accession>
<gene>
    <name evidence="1" type="ORF">XAT740_LOCUS9388</name>
</gene>